<feature type="disulfide bond" evidence="14">
    <location>
        <begin position="52"/>
        <end position="132"/>
    </location>
</feature>
<feature type="signal peptide" evidence="15">
    <location>
        <begin position="1"/>
        <end position="22"/>
    </location>
</feature>
<dbReference type="GO" id="GO:0006979">
    <property type="term" value="P:response to oxidative stress"/>
    <property type="evidence" value="ECO:0007669"/>
    <property type="project" value="InterPro"/>
</dbReference>
<evidence type="ECO:0000256" key="8">
    <source>
        <dbReference type="ARBA" id="ARBA00023004"/>
    </source>
</evidence>
<dbReference type="PRINTS" id="PR00461">
    <property type="entry name" value="PLPEROXIDASE"/>
</dbReference>
<feature type="binding site" evidence="12">
    <location>
        <position position="93"/>
    </location>
    <ligand>
        <name>Ca(2+)</name>
        <dbReference type="ChEBI" id="CHEBI:29108"/>
        <label>1</label>
    </ligand>
</feature>
<evidence type="ECO:0000256" key="10">
    <source>
        <dbReference type="PIRSR" id="PIRSR600823-1"/>
    </source>
</evidence>
<evidence type="ECO:0000256" key="6">
    <source>
        <dbReference type="ARBA" id="ARBA00022837"/>
    </source>
</evidence>
<keyword evidence="18" id="KW-1185">Reference proteome</keyword>
<feature type="active site" description="Proton acceptor" evidence="10">
    <location>
        <position position="83"/>
    </location>
</feature>
<dbReference type="InterPro" id="IPR010255">
    <property type="entry name" value="Haem_peroxidase_sf"/>
</dbReference>
<accession>D8QRB6</accession>
<dbReference type="PROSITE" id="PS50873">
    <property type="entry name" value="PEROXIDASE_4"/>
    <property type="match status" value="1"/>
</dbReference>
<comment type="cofactor">
    <cofactor evidence="12">
        <name>Ca(2+)</name>
        <dbReference type="ChEBI" id="CHEBI:29108"/>
    </cofactor>
    <text evidence="12">Binds 2 calcium ions per subunit.</text>
</comment>
<feature type="site" description="Transition state stabilizer" evidence="13">
    <location>
        <position position="79"/>
    </location>
</feature>
<dbReference type="PROSITE" id="PS00435">
    <property type="entry name" value="PEROXIDASE_1"/>
    <property type="match status" value="1"/>
</dbReference>
<feature type="binding site" description="axial binding residue" evidence="12">
    <location>
        <position position="210"/>
    </location>
    <ligand>
        <name>heme b</name>
        <dbReference type="ChEBI" id="CHEBI:60344"/>
    </ligand>
    <ligandPart>
        <name>Fe</name>
        <dbReference type="ChEBI" id="CHEBI:18248"/>
    </ligandPart>
</feature>
<feature type="binding site" evidence="12">
    <location>
        <position position="105"/>
    </location>
    <ligand>
        <name>Ca(2+)</name>
        <dbReference type="ChEBI" id="CHEBI:29108"/>
        <label>1</label>
    </ligand>
</feature>
<evidence type="ECO:0000256" key="7">
    <source>
        <dbReference type="ARBA" id="ARBA00023002"/>
    </source>
</evidence>
<feature type="binding site" evidence="12">
    <location>
        <position position="87"/>
    </location>
    <ligand>
        <name>Ca(2+)</name>
        <dbReference type="ChEBI" id="CHEBI:29108"/>
        <label>1</label>
    </ligand>
</feature>
<dbReference type="GO" id="GO:0020037">
    <property type="term" value="F:heme binding"/>
    <property type="evidence" value="ECO:0007669"/>
    <property type="project" value="InterPro"/>
</dbReference>
<dbReference type="GO" id="GO:0004601">
    <property type="term" value="F:peroxidase activity"/>
    <property type="evidence" value="ECO:0000318"/>
    <property type="project" value="GO_Central"/>
</dbReference>
<evidence type="ECO:0000259" key="16">
    <source>
        <dbReference type="PROSITE" id="PS50873"/>
    </source>
</evidence>
<dbReference type="HOGENOM" id="CLU_010543_10_0_1"/>
<evidence type="ECO:0000256" key="4">
    <source>
        <dbReference type="ARBA" id="ARBA00022617"/>
    </source>
</evidence>
<dbReference type="PROSITE" id="PS00436">
    <property type="entry name" value="PEROXIDASE_2"/>
    <property type="match status" value="1"/>
</dbReference>
<feature type="disulfide bond" evidence="14">
    <location>
        <begin position="217"/>
        <end position="249"/>
    </location>
</feature>
<comment type="cofactor">
    <cofactor evidence="12">
        <name>heme b</name>
        <dbReference type="ChEBI" id="CHEBI:60344"/>
    </cofactor>
    <text evidence="12">Binds 1 heme b (iron(II)-protoporphyrin IX) group per subunit.</text>
</comment>
<dbReference type="CDD" id="cd00693">
    <property type="entry name" value="secretory_peroxidase"/>
    <property type="match status" value="1"/>
</dbReference>
<evidence type="ECO:0000256" key="9">
    <source>
        <dbReference type="ARBA" id="ARBA00023157"/>
    </source>
</evidence>
<feature type="binding site" evidence="12">
    <location>
        <position position="84"/>
    </location>
    <ligand>
        <name>Ca(2+)</name>
        <dbReference type="ChEBI" id="CHEBI:29108"/>
        <label>1</label>
    </ligand>
</feature>
<feature type="binding site" evidence="12">
    <location>
        <position position="211"/>
    </location>
    <ligand>
        <name>Ca(2+)</name>
        <dbReference type="ChEBI" id="CHEBI:29108"/>
        <label>2</label>
    </ligand>
</feature>
<evidence type="ECO:0000256" key="1">
    <source>
        <dbReference type="ARBA" id="ARBA00000189"/>
    </source>
</evidence>
<dbReference type="Gramene" id="EFJ37219">
    <property type="protein sequence ID" value="EFJ37219"/>
    <property type="gene ID" value="SELMODRAFT_403410"/>
</dbReference>
<dbReference type="InterPro" id="IPR000823">
    <property type="entry name" value="Peroxidase_pln"/>
</dbReference>
<dbReference type="PRINTS" id="PR00458">
    <property type="entry name" value="PEROXIDASE"/>
</dbReference>
<feature type="binding site" evidence="12">
    <location>
        <position position="262"/>
    </location>
    <ligand>
        <name>Ca(2+)</name>
        <dbReference type="ChEBI" id="CHEBI:29108"/>
        <label>2</label>
    </ligand>
</feature>
<dbReference type="PANTHER" id="PTHR31388:SF152">
    <property type="entry name" value="PEROXIDASE 20"/>
    <property type="match status" value="1"/>
</dbReference>
<proteinExistence type="inferred from homology"/>
<organism evidence="18">
    <name type="scientific">Selaginella moellendorffii</name>
    <name type="common">Spikemoss</name>
    <dbReference type="NCBI Taxonomy" id="88036"/>
    <lineage>
        <taxon>Eukaryota</taxon>
        <taxon>Viridiplantae</taxon>
        <taxon>Streptophyta</taxon>
        <taxon>Embryophyta</taxon>
        <taxon>Tracheophyta</taxon>
        <taxon>Lycopodiopsida</taxon>
        <taxon>Selaginellales</taxon>
        <taxon>Selaginellaceae</taxon>
        <taxon>Selaginella</taxon>
    </lineage>
</organism>
<protein>
    <recommendedName>
        <fullName evidence="16">Plant heme peroxidase family profile domain-containing protein</fullName>
    </recommendedName>
</protein>
<reference evidence="17 18" key="1">
    <citation type="journal article" date="2011" name="Science">
        <title>The Selaginella genome identifies genetic changes associated with the evolution of vascular plants.</title>
        <authorList>
            <person name="Banks J.A."/>
            <person name="Nishiyama T."/>
            <person name="Hasebe M."/>
            <person name="Bowman J.L."/>
            <person name="Gribskov M."/>
            <person name="dePamphilis C."/>
            <person name="Albert V.A."/>
            <person name="Aono N."/>
            <person name="Aoyama T."/>
            <person name="Ambrose B.A."/>
            <person name="Ashton N.W."/>
            <person name="Axtell M.J."/>
            <person name="Barker E."/>
            <person name="Barker M.S."/>
            <person name="Bennetzen J.L."/>
            <person name="Bonawitz N.D."/>
            <person name="Chapple C."/>
            <person name="Cheng C."/>
            <person name="Correa L.G."/>
            <person name="Dacre M."/>
            <person name="DeBarry J."/>
            <person name="Dreyer I."/>
            <person name="Elias M."/>
            <person name="Engstrom E.M."/>
            <person name="Estelle M."/>
            <person name="Feng L."/>
            <person name="Finet C."/>
            <person name="Floyd S.K."/>
            <person name="Frommer W.B."/>
            <person name="Fujita T."/>
            <person name="Gramzow L."/>
            <person name="Gutensohn M."/>
            <person name="Harholt J."/>
            <person name="Hattori M."/>
            <person name="Heyl A."/>
            <person name="Hirai T."/>
            <person name="Hiwatashi Y."/>
            <person name="Ishikawa M."/>
            <person name="Iwata M."/>
            <person name="Karol K.G."/>
            <person name="Koehler B."/>
            <person name="Kolukisaoglu U."/>
            <person name="Kubo M."/>
            <person name="Kurata T."/>
            <person name="Lalonde S."/>
            <person name="Li K."/>
            <person name="Li Y."/>
            <person name="Litt A."/>
            <person name="Lyons E."/>
            <person name="Manning G."/>
            <person name="Maruyama T."/>
            <person name="Michael T.P."/>
            <person name="Mikami K."/>
            <person name="Miyazaki S."/>
            <person name="Morinaga S."/>
            <person name="Murata T."/>
            <person name="Mueller-Roeber B."/>
            <person name="Nelson D.R."/>
            <person name="Obara M."/>
            <person name="Oguri Y."/>
            <person name="Olmstead R.G."/>
            <person name="Onodera N."/>
            <person name="Petersen B.L."/>
            <person name="Pils B."/>
            <person name="Prigge M."/>
            <person name="Rensing S.A."/>
            <person name="Riano-Pachon D.M."/>
            <person name="Roberts A.W."/>
            <person name="Sato Y."/>
            <person name="Scheller H.V."/>
            <person name="Schulz B."/>
            <person name="Schulz C."/>
            <person name="Shakirov E.V."/>
            <person name="Shibagaki N."/>
            <person name="Shinohara N."/>
            <person name="Shippen D.E."/>
            <person name="Soerensen I."/>
            <person name="Sotooka R."/>
            <person name="Sugimoto N."/>
            <person name="Sugita M."/>
            <person name="Sumikawa N."/>
            <person name="Tanurdzic M."/>
            <person name="Theissen G."/>
            <person name="Ulvskov P."/>
            <person name="Wakazuki S."/>
            <person name="Weng J.K."/>
            <person name="Willats W.W."/>
            <person name="Wipf D."/>
            <person name="Wolf P.G."/>
            <person name="Yang L."/>
            <person name="Zimmer A.D."/>
            <person name="Zhu Q."/>
            <person name="Mitros T."/>
            <person name="Hellsten U."/>
            <person name="Loque D."/>
            <person name="Otillar R."/>
            <person name="Salamov A."/>
            <person name="Schmutz J."/>
            <person name="Shapiro H."/>
            <person name="Lindquist E."/>
            <person name="Lucas S."/>
            <person name="Rokhsar D."/>
            <person name="Grigoriev I.V."/>
        </authorList>
    </citation>
    <scope>NUCLEOTIDE SEQUENCE [LARGE SCALE GENOMIC DNA]</scope>
</reference>
<keyword evidence="4" id="KW-0349">Heme</keyword>
<feature type="disulfide bond" evidence="14">
    <location>
        <begin position="138"/>
        <end position="342"/>
    </location>
</feature>
<dbReference type="GO" id="GO:0140825">
    <property type="term" value="F:lactoperoxidase activity"/>
    <property type="evidence" value="ECO:0007669"/>
    <property type="project" value="UniProtKB-EC"/>
</dbReference>
<feature type="chain" id="PRO_5003121155" description="Plant heme peroxidase family profile domain-containing protein" evidence="15">
    <location>
        <begin position="23"/>
        <end position="487"/>
    </location>
</feature>
<keyword evidence="6 12" id="KW-0106">Calcium</keyword>
<keyword evidence="9 14" id="KW-1015">Disulfide bond</keyword>
<keyword evidence="5 12" id="KW-0479">Metal-binding</keyword>
<dbReference type="KEGG" id="smo:SELMODRAFT_403410"/>
<keyword evidence="15" id="KW-0732">Signal</keyword>
<keyword evidence="3" id="KW-0575">Peroxidase</keyword>
<evidence type="ECO:0000256" key="13">
    <source>
        <dbReference type="PIRSR" id="PIRSR600823-4"/>
    </source>
</evidence>
<dbReference type="FunFam" id="1.10.520.10:FF:000009">
    <property type="entry name" value="Peroxidase"/>
    <property type="match status" value="1"/>
</dbReference>
<evidence type="ECO:0000256" key="15">
    <source>
        <dbReference type="SAM" id="SignalP"/>
    </source>
</evidence>
<dbReference type="SUPFAM" id="SSF48113">
    <property type="entry name" value="Heme-dependent peroxidases"/>
    <property type="match status" value="1"/>
</dbReference>
<dbReference type="Proteomes" id="UP000001514">
    <property type="component" value="Unassembled WGS sequence"/>
</dbReference>
<evidence type="ECO:0000256" key="12">
    <source>
        <dbReference type="PIRSR" id="PIRSR600823-3"/>
    </source>
</evidence>
<dbReference type="STRING" id="88036.D8QRB6"/>
<keyword evidence="7" id="KW-0560">Oxidoreductase</keyword>
<keyword evidence="8 12" id="KW-0408">Iron</keyword>
<dbReference type="InParanoid" id="D8QRB6"/>
<dbReference type="Gene3D" id="1.10.520.10">
    <property type="match status" value="1"/>
</dbReference>
<evidence type="ECO:0000313" key="18">
    <source>
        <dbReference type="Proteomes" id="UP000001514"/>
    </source>
</evidence>
<dbReference type="GO" id="GO:0042744">
    <property type="term" value="P:hydrogen peroxide catabolic process"/>
    <property type="evidence" value="ECO:0007669"/>
    <property type="project" value="InterPro"/>
</dbReference>
<comment type="similarity">
    <text evidence="2">Belongs to the peroxidase family. Ascorbate peroxidase subfamily.</text>
</comment>
<dbReference type="FunFam" id="1.10.420.10:FF:000001">
    <property type="entry name" value="Peroxidase"/>
    <property type="match status" value="1"/>
</dbReference>
<dbReference type="GO" id="GO:0046872">
    <property type="term" value="F:metal ion binding"/>
    <property type="evidence" value="ECO:0007669"/>
    <property type="project" value="UniProtKB-KW"/>
</dbReference>
<feature type="binding site" evidence="12">
    <location>
        <position position="91"/>
    </location>
    <ligand>
        <name>Ca(2+)</name>
        <dbReference type="ChEBI" id="CHEBI:29108"/>
        <label>1</label>
    </ligand>
</feature>
<dbReference type="eggNOG" id="ENOG502QWJY">
    <property type="taxonomic scope" value="Eukaryota"/>
</dbReference>
<feature type="domain" description="Plant heme peroxidase family profile" evidence="16">
    <location>
        <begin position="42"/>
        <end position="339"/>
    </location>
</feature>
<dbReference type="EMBL" id="GL377566">
    <property type="protein sequence ID" value="EFJ37219.1"/>
    <property type="molecule type" value="Genomic_DNA"/>
</dbReference>
<name>D8QRB6_SELML</name>
<feature type="disulfide bond" evidence="14">
    <location>
        <begin position="85"/>
        <end position="90"/>
    </location>
</feature>
<feature type="binding site" evidence="11">
    <location>
        <position position="180"/>
    </location>
    <ligand>
        <name>substrate</name>
    </ligand>
</feature>
<gene>
    <name evidence="17" type="ORF">SELMODRAFT_403410</name>
</gene>
<feature type="binding site" evidence="12">
    <location>
        <position position="89"/>
    </location>
    <ligand>
        <name>Ca(2+)</name>
        <dbReference type="ChEBI" id="CHEBI:29108"/>
        <label>1</label>
    </ligand>
</feature>
<dbReference type="InterPro" id="IPR002016">
    <property type="entry name" value="Haem_peroxidase"/>
</dbReference>
<evidence type="ECO:0000256" key="3">
    <source>
        <dbReference type="ARBA" id="ARBA00022559"/>
    </source>
</evidence>
<dbReference type="InterPro" id="IPR033905">
    <property type="entry name" value="Secretory_peroxidase"/>
</dbReference>
<evidence type="ECO:0000256" key="14">
    <source>
        <dbReference type="PIRSR" id="PIRSR600823-5"/>
    </source>
</evidence>
<dbReference type="Pfam" id="PF00141">
    <property type="entry name" value="peroxidase"/>
    <property type="match status" value="1"/>
</dbReference>
<dbReference type="InterPro" id="IPR019794">
    <property type="entry name" value="Peroxidases_AS"/>
</dbReference>
<evidence type="ECO:0000256" key="2">
    <source>
        <dbReference type="ARBA" id="ARBA00006873"/>
    </source>
</evidence>
<dbReference type="PANTHER" id="PTHR31388">
    <property type="entry name" value="PEROXIDASE 72-RELATED"/>
    <property type="match status" value="1"/>
</dbReference>
<feature type="binding site" evidence="12">
    <location>
        <position position="270"/>
    </location>
    <ligand>
        <name>Ca(2+)</name>
        <dbReference type="ChEBI" id="CHEBI:29108"/>
        <label>2</label>
    </ligand>
</feature>
<dbReference type="Gene3D" id="1.10.420.10">
    <property type="entry name" value="Peroxidase, domain 2"/>
    <property type="match status" value="1"/>
</dbReference>
<dbReference type="InterPro" id="IPR019793">
    <property type="entry name" value="Peroxidases_heam-ligand_BS"/>
</dbReference>
<evidence type="ECO:0000256" key="11">
    <source>
        <dbReference type="PIRSR" id="PIRSR600823-2"/>
    </source>
</evidence>
<comment type="catalytic activity">
    <reaction evidence="1">
        <text>2 a phenolic donor + H2O2 = 2 a phenolic radical donor + 2 H2O</text>
        <dbReference type="Rhea" id="RHEA:56136"/>
        <dbReference type="ChEBI" id="CHEBI:15377"/>
        <dbReference type="ChEBI" id="CHEBI:16240"/>
        <dbReference type="ChEBI" id="CHEBI:139520"/>
        <dbReference type="ChEBI" id="CHEBI:139521"/>
        <dbReference type="EC" id="1.11.1.7"/>
    </reaction>
</comment>
<sequence length="487" mass="53072">MARLNLAIISLVFLGAVLGSRGQYEYDDDNVVAISENSTLYGLSEDFYRHACPQVYSIVRAGVEAAIKIQQRNAASLLRLFFHDCFVQGCDASLLLDDAPFFIGEKTAAANNQSARGFEFIDVIKASVEEACPLTVSCADILAIVARDAVVLSGGPNWEVALGRRDGLTASRAASDHFIPDPTYDLPQLLSSFQAMGLSAEDLVSLVGAHTMGFSRCTSFEQRIYNQSGTHHPDVNIEPGFLKQLHDRCPPHGDPNTLQPLDRESPASFDNDYYKNLVSQSAVLHSDGTLYSEAIAGFAGIRELVEKFAEDEQAFFASFARSIVRMGNLRPLIGDKGEIGHCDLLNCLLPRSPSSRNLVYYIHGIRVPANSSQRPFPNGYGEVFSNKITESYEYDSRQIGVYQGSYPTVRDGSVVSLRGTVSLATSDGVRARFNVRGPYDFSQLTSIMPISGTLGGRSFLGIQNATVLFAYGRNGVVKGQAKICVEV</sequence>
<evidence type="ECO:0000313" key="17">
    <source>
        <dbReference type="EMBL" id="EFJ37219.1"/>
    </source>
</evidence>
<dbReference type="GO" id="GO:0009505">
    <property type="term" value="C:plant-type cell wall"/>
    <property type="evidence" value="ECO:0000318"/>
    <property type="project" value="GO_Central"/>
</dbReference>
<evidence type="ECO:0000256" key="5">
    <source>
        <dbReference type="ARBA" id="ARBA00022723"/>
    </source>
</evidence>
<dbReference type="AlphaFoldDB" id="D8QRB6"/>